<feature type="transmembrane region" description="Helical" evidence="1">
    <location>
        <begin position="92"/>
        <end position="114"/>
    </location>
</feature>
<feature type="transmembrane region" description="Helical" evidence="1">
    <location>
        <begin position="343"/>
        <end position="364"/>
    </location>
</feature>
<feature type="transmembrane region" description="Helical" evidence="1">
    <location>
        <begin position="65"/>
        <end position="85"/>
    </location>
</feature>
<feature type="transmembrane region" description="Helical" evidence="1">
    <location>
        <begin position="303"/>
        <end position="336"/>
    </location>
</feature>
<feature type="transmembrane region" description="Helical" evidence="1">
    <location>
        <begin position="436"/>
        <end position="454"/>
    </location>
</feature>
<feature type="transmembrane region" description="Helical" evidence="1">
    <location>
        <begin position="411"/>
        <end position="430"/>
    </location>
</feature>
<feature type="transmembrane region" description="Helical" evidence="1">
    <location>
        <begin position="384"/>
        <end position="404"/>
    </location>
</feature>
<feature type="transmembrane region" description="Helical" evidence="1">
    <location>
        <begin position="6"/>
        <end position="23"/>
    </location>
</feature>
<reference evidence="2 3" key="1">
    <citation type="submission" date="2017-11" db="EMBL/GenBank/DDBJ databases">
        <title>Isolation and Characterization of Family Methanocellaceae Species from Potential Methane Hydrate Area Offshore Southwestern Taiwan.</title>
        <authorList>
            <person name="Zhang W.-L."/>
            <person name="Chen W.-C."/>
            <person name="Lai M.-C."/>
            <person name="Chen S.-C."/>
        </authorList>
    </citation>
    <scope>NUCLEOTIDE SEQUENCE [LARGE SCALE GENOMIC DNA]</scope>
    <source>
        <strain evidence="2 3">CWC-04</strain>
    </source>
</reference>
<gene>
    <name evidence="2" type="ORF">CUJ83_10970</name>
</gene>
<comment type="caution">
    <text evidence="2">The sequence shown here is derived from an EMBL/GenBank/DDBJ whole genome shotgun (WGS) entry which is preliminary data.</text>
</comment>
<evidence type="ECO:0000256" key="1">
    <source>
        <dbReference type="SAM" id="Phobius"/>
    </source>
</evidence>
<evidence type="ECO:0000313" key="2">
    <source>
        <dbReference type="EMBL" id="MCD1295521.1"/>
    </source>
</evidence>
<protein>
    <submittedName>
        <fullName evidence="2">Uncharacterized protein</fullName>
    </submittedName>
</protein>
<dbReference type="Proteomes" id="UP001320159">
    <property type="component" value="Unassembled WGS sequence"/>
</dbReference>
<name>A0AAP2REV1_9EURY</name>
<sequence length="624" mass="70348">MYLYGILALIFLVLSLLAGWAITYRLKPGLRPVELMVMSPVIGIMLATWTAFMPASIFWNIDAGIVMSFAVMVIVVAILRLPLTVTINRNELLIIAFIAALSFALMTSCVLPFYDGEYHIAFPLYGDAAYHSSIITSFSQGQNFPPEYPMMAGQPMHYTFFIDFFSGILDRLGLGLQWSMVIPGAILLSSLLSSIFFLGKRFTGRIGGGALSVILLALSGGLGFLALFDSWTQSGMSIYNFLATQNLNYTTNYQLGYVFTNFIIVVMAQRTALMGFSAGIIIILLFYAMLVDRKEEGTDNKNGLMAAGLIAGLLPMFHTHSYICIMMACTLLLIIYREKNWHYFMVPAILLALPQALWISGGVTESFLRFKLGWMIDSIWDFPVFWIKNMGFALVLLIAGIFIAGKKNLKFYLPFITIFLMANLVIFQPWEYDNHKFFSFWLMPSVLLMASALLRIYDMPKAGKPVFALVLGLTIITGAMAAMFIVSNKYVEFNEGDVYVSGWIKENTAADSLFITSDTPTHPVITLAGRPSYMGYGGWMYTHGIEYGDRMYNVAKIYNAEDENATMELLRSLDIDYVFVGPAERGSEYYTVNKGFYDRNLVEVLNWTWDRWGQDYHIYRMPDI</sequence>
<feature type="transmembrane region" description="Helical" evidence="1">
    <location>
        <begin position="251"/>
        <end position="268"/>
    </location>
</feature>
<feature type="transmembrane region" description="Helical" evidence="1">
    <location>
        <begin position="273"/>
        <end position="291"/>
    </location>
</feature>
<keyword evidence="1" id="KW-1133">Transmembrane helix</keyword>
<dbReference type="RefSeq" id="WP_230742377.1">
    <property type="nucleotide sequence ID" value="NZ_PGCK01000009.1"/>
</dbReference>
<keyword evidence="1" id="KW-0812">Transmembrane</keyword>
<proteinExistence type="predicted"/>
<keyword evidence="1" id="KW-0472">Membrane</keyword>
<feature type="transmembrane region" description="Helical" evidence="1">
    <location>
        <begin position="210"/>
        <end position="231"/>
    </location>
</feature>
<organism evidence="2 3">
    <name type="scientific">Methanooceanicella nereidis</name>
    <dbReference type="NCBI Taxonomy" id="2052831"/>
    <lineage>
        <taxon>Archaea</taxon>
        <taxon>Methanobacteriati</taxon>
        <taxon>Methanobacteriota</taxon>
        <taxon>Stenosarchaea group</taxon>
        <taxon>Methanomicrobia</taxon>
        <taxon>Methanocellales</taxon>
        <taxon>Methanocellaceae</taxon>
        <taxon>Methanooceanicella</taxon>
    </lineage>
</organism>
<feature type="transmembrane region" description="Helical" evidence="1">
    <location>
        <begin position="176"/>
        <end position="198"/>
    </location>
</feature>
<feature type="transmembrane region" description="Helical" evidence="1">
    <location>
        <begin position="466"/>
        <end position="486"/>
    </location>
</feature>
<keyword evidence="3" id="KW-1185">Reference proteome</keyword>
<evidence type="ECO:0000313" key="3">
    <source>
        <dbReference type="Proteomes" id="UP001320159"/>
    </source>
</evidence>
<feature type="transmembrane region" description="Helical" evidence="1">
    <location>
        <begin position="35"/>
        <end position="59"/>
    </location>
</feature>
<dbReference type="EMBL" id="PGCK01000009">
    <property type="protein sequence ID" value="MCD1295521.1"/>
    <property type="molecule type" value="Genomic_DNA"/>
</dbReference>
<dbReference type="AlphaFoldDB" id="A0AAP2REV1"/>
<accession>A0AAP2REV1</accession>